<protein>
    <submittedName>
        <fullName evidence="3">Tol-pal system YbgF family protein</fullName>
    </submittedName>
</protein>
<evidence type="ECO:0000256" key="2">
    <source>
        <dbReference type="SAM" id="SignalP"/>
    </source>
</evidence>
<comment type="caution">
    <text evidence="3">The sequence shown here is derived from an EMBL/GenBank/DDBJ whole genome shotgun (WGS) entry which is preliminary data.</text>
</comment>
<keyword evidence="4" id="KW-1185">Reference proteome</keyword>
<reference evidence="4" key="1">
    <citation type="journal article" date="2019" name="Int. J. Syst. Evol. Microbiol.">
        <title>The Global Catalogue of Microorganisms (GCM) 10K type strain sequencing project: providing services to taxonomists for standard genome sequencing and annotation.</title>
        <authorList>
            <consortium name="The Broad Institute Genomics Platform"/>
            <consortium name="The Broad Institute Genome Sequencing Center for Infectious Disease"/>
            <person name="Wu L."/>
            <person name="Ma J."/>
        </authorList>
    </citation>
    <scope>NUCLEOTIDE SEQUENCE [LARGE SCALE GENOMIC DNA]</scope>
    <source>
        <strain evidence="4">JCM 19635</strain>
    </source>
</reference>
<organism evidence="3 4">
    <name type="scientific">Hymenobacter humi</name>
    <dbReference type="NCBI Taxonomy" id="1411620"/>
    <lineage>
        <taxon>Bacteria</taxon>
        <taxon>Pseudomonadati</taxon>
        <taxon>Bacteroidota</taxon>
        <taxon>Cytophagia</taxon>
        <taxon>Cytophagales</taxon>
        <taxon>Hymenobacteraceae</taxon>
        <taxon>Hymenobacter</taxon>
    </lineage>
</organism>
<feature type="region of interest" description="Disordered" evidence="1">
    <location>
        <begin position="251"/>
        <end position="300"/>
    </location>
</feature>
<evidence type="ECO:0000313" key="4">
    <source>
        <dbReference type="Proteomes" id="UP001596513"/>
    </source>
</evidence>
<dbReference type="RefSeq" id="WP_380203772.1">
    <property type="nucleotide sequence ID" value="NZ_JBHTEK010000001.1"/>
</dbReference>
<evidence type="ECO:0000256" key="1">
    <source>
        <dbReference type="SAM" id="MobiDB-lite"/>
    </source>
</evidence>
<name>A0ABW2U7S6_9BACT</name>
<accession>A0ABW2U7S6</accession>
<dbReference type="EMBL" id="JBHTEK010000001">
    <property type="protein sequence ID" value="MFC7668452.1"/>
    <property type="molecule type" value="Genomic_DNA"/>
</dbReference>
<dbReference type="Gene3D" id="1.25.40.10">
    <property type="entry name" value="Tetratricopeptide repeat domain"/>
    <property type="match status" value="1"/>
</dbReference>
<dbReference type="SUPFAM" id="SSF48452">
    <property type="entry name" value="TPR-like"/>
    <property type="match status" value="1"/>
</dbReference>
<dbReference type="Pfam" id="PF13432">
    <property type="entry name" value="TPR_16"/>
    <property type="match status" value="1"/>
</dbReference>
<evidence type="ECO:0000313" key="3">
    <source>
        <dbReference type="EMBL" id="MFC7668452.1"/>
    </source>
</evidence>
<feature type="compositionally biased region" description="Basic residues" evidence="1">
    <location>
        <begin position="272"/>
        <end position="287"/>
    </location>
</feature>
<dbReference type="InterPro" id="IPR011990">
    <property type="entry name" value="TPR-like_helical_dom_sf"/>
</dbReference>
<feature type="signal peptide" evidence="2">
    <location>
        <begin position="1"/>
        <end position="26"/>
    </location>
</feature>
<feature type="chain" id="PRO_5045103618" evidence="2">
    <location>
        <begin position="27"/>
        <end position="300"/>
    </location>
</feature>
<dbReference type="Proteomes" id="UP001596513">
    <property type="component" value="Unassembled WGS sequence"/>
</dbReference>
<sequence>MTFSPTLRRPLGWLATSLLLAGPVLAQTPAKPRPATAPAQAQSPDARYRSGKAQLDQGNYQAALKTLEPLARPAARFARAADAAYLSAVAAARLKDWAEAEQLLNLLRTEYPTYPNLPDVLFLQGQVSFEQGDYDTALKTLSQLPDARLTPEREVMKATYLPRISDRSTWLRLLRRYPDDATLGRLYADRLVYGRAYTDADRPRLEELIGKFKLDRARYTPQPRALKKSSYNVGVLLPFEPERPQLAKAAQAAVRNRPLRRPAPSPGQPAARRPHPPALRLRHRRRHPDPEAGTGSTRAG</sequence>
<keyword evidence="2" id="KW-0732">Signal</keyword>
<proteinExistence type="predicted"/>
<dbReference type="InterPro" id="IPR019734">
    <property type="entry name" value="TPR_rpt"/>
</dbReference>
<gene>
    <name evidence="3" type="ORF">ACFQT0_14530</name>
</gene>
<dbReference type="Pfam" id="PF13174">
    <property type="entry name" value="TPR_6"/>
    <property type="match status" value="1"/>
</dbReference>